<evidence type="ECO:0000256" key="1">
    <source>
        <dbReference type="SAM" id="MobiDB-lite"/>
    </source>
</evidence>
<accession>A0A0E0CAC2</accession>
<dbReference type="AlphaFoldDB" id="A0A0E0CAC2"/>
<feature type="region of interest" description="Disordered" evidence="1">
    <location>
        <begin position="1"/>
        <end position="25"/>
    </location>
</feature>
<feature type="compositionally biased region" description="Gly residues" evidence="1">
    <location>
        <begin position="56"/>
        <end position="66"/>
    </location>
</feature>
<name>A0A0E0CAC2_9ORYZ</name>
<dbReference type="EnsemblPlants" id="OMERI01G34340.1">
    <property type="protein sequence ID" value="OMERI01G34340.1"/>
    <property type="gene ID" value="OMERI01G34340"/>
</dbReference>
<reference evidence="2" key="1">
    <citation type="submission" date="2015-04" db="UniProtKB">
        <authorList>
            <consortium name="EnsemblPlants"/>
        </authorList>
    </citation>
    <scope>IDENTIFICATION</scope>
</reference>
<feature type="compositionally biased region" description="Polar residues" evidence="1">
    <location>
        <begin position="7"/>
        <end position="21"/>
    </location>
</feature>
<feature type="region of interest" description="Disordered" evidence="1">
    <location>
        <begin position="43"/>
        <end position="66"/>
    </location>
</feature>
<dbReference type="Proteomes" id="UP000008021">
    <property type="component" value="Chromosome 1"/>
</dbReference>
<keyword evidence="3" id="KW-1185">Reference proteome</keyword>
<evidence type="ECO:0000313" key="2">
    <source>
        <dbReference type="EnsemblPlants" id="OMERI01G34340.1"/>
    </source>
</evidence>
<dbReference type="HOGENOM" id="CLU_2853613_0_0_1"/>
<reference evidence="2" key="2">
    <citation type="submission" date="2018-05" db="EMBL/GenBank/DDBJ databases">
        <title>OmerRS3 (Oryza meridionalis Reference Sequence Version 3).</title>
        <authorList>
            <person name="Zhang J."/>
            <person name="Kudrna D."/>
            <person name="Lee S."/>
            <person name="Talag J."/>
            <person name="Welchert J."/>
            <person name="Wing R.A."/>
        </authorList>
    </citation>
    <scope>NUCLEOTIDE SEQUENCE [LARGE SCALE GENOMIC DNA]</scope>
    <source>
        <strain evidence="2">cv. OR44</strain>
    </source>
</reference>
<organism evidence="2">
    <name type="scientific">Oryza meridionalis</name>
    <dbReference type="NCBI Taxonomy" id="40149"/>
    <lineage>
        <taxon>Eukaryota</taxon>
        <taxon>Viridiplantae</taxon>
        <taxon>Streptophyta</taxon>
        <taxon>Embryophyta</taxon>
        <taxon>Tracheophyta</taxon>
        <taxon>Spermatophyta</taxon>
        <taxon>Magnoliopsida</taxon>
        <taxon>Liliopsida</taxon>
        <taxon>Poales</taxon>
        <taxon>Poaceae</taxon>
        <taxon>BOP clade</taxon>
        <taxon>Oryzoideae</taxon>
        <taxon>Oryzeae</taxon>
        <taxon>Oryzinae</taxon>
        <taxon>Oryza</taxon>
    </lineage>
</organism>
<feature type="compositionally biased region" description="Low complexity" evidence="1">
    <location>
        <begin position="43"/>
        <end position="52"/>
    </location>
</feature>
<proteinExistence type="predicted"/>
<protein>
    <submittedName>
        <fullName evidence="2">Uncharacterized protein</fullName>
    </submittedName>
</protein>
<evidence type="ECO:0000313" key="3">
    <source>
        <dbReference type="Proteomes" id="UP000008021"/>
    </source>
</evidence>
<dbReference type="Gramene" id="OMERI01G34340.1">
    <property type="protein sequence ID" value="OMERI01G34340.1"/>
    <property type="gene ID" value="OMERI01G34340"/>
</dbReference>
<sequence length="66" mass="6568">MLGDGIQSPQRDSFPSTSISCKSIRHKRRGRAAVVAGAREQGEGAAVVAGAEGESDGGGRSRGAGG</sequence>